<dbReference type="KEGG" id="axe:P40_06125"/>
<dbReference type="AlphaFoldDB" id="A0A9Q3ZG78"/>
<comment type="caution">
    <text evidence="2">The sequence shown here is derived from an EMBL/GenBank/DDBJ whole genome shotgun (WGS) entry which is preliminary data.</text>
</comment>
<proteinExistence type="predicted"/>
<evidence type="ECO:0000313" key="3">
    <source>
        <dbReference type="Proteomes" id="UP001107961"/>
    </source>
</evidence>
<keyword evidence="3" id="KW-1185">Reference proteome</keyword>
<protein>
    <submittedName>
        <fullName evidence="2">DUF2185 domain-containing protein</fullName>
    </submittedName>
</protein>
<dbReference type="PANTHER" id="PTHR38743">
    <property type="entry name" value="SIMILAR TO GLYOXYLASE I FAMILY PROTEIN"/>
    <property type="match status" value="1"/>
</dbReference>
<dbReference type="Pfam" id="PF09951">
    <property type="entry name" value="Imm33"/>
    <property type="match status" value="1"/>
</dbReference>
<dbReference type="PANTHER" id="PTHR38743:SF2">
    <property type="entry name" value="DUF2185 DOMAIN-CONTAINING PROTEIN"/>
    <property type="match status" value="1"/>
</dbReference>
<dbReference type="InterPro" id="IPR018689">
    <property type="entry name" value="Imm33_dom"/>
</dbReference>
<organism evidence="2 3">
    <name type="scientific">Alloalcanivorax xenomutans</name>
    <dbReference type="NCBI Taxonomy" id="1094342"/>
    <lineage>
        <taxon>Bacteria</taxon>
        <taxon>Pseudomonadati</taxon>
        <taxon>Pseudomonadota</taxon>
        <taxon>Gammaproteobacteria</taxon>
        <taxon>Oceanospirillales</taxon>
        <taxon>Alcanivoracaceae</taxon>
        <taxon>Alloalcanivorax</taxon>
    </lineage>
</organism>
<gene>
    <name evidence="2" type="ORF">LZG35_10450</name>
</gene>
<evidence type="ECO:0000313" key="2">
    <source>
        <dbReference type="EMBL" id="MCE7509054.1"/>
    </source>
</evidence>
<dbReference type="EMBL" id="JAJVKT010000011">
    <property type="protein sequence ID" value="MCE7509054.1"/>
    <property type="molecule type" value="Genomic_DNA"/>
</dbReference>
<dbReference type="Proteomes" id="UP001107961">
    <property type="component" value="Unassembled WGS sequence"/>
</dbReference>
<sequence length="210" mass="23568">MDNSWRLGDAQALADHYPYTFYKPSPEAIARLRIGDLAKLIFEFDSDDPQAPGAERMWVLITDIHDNHRFSGSLENIPLYIKDLRAHDPVRFEARHIMGVQIPDPVPSLADKYLPRCFVTGKVLRDGEPAGLLYRETPEYEDDSGWRILAGNEDQTYLDDPDNAAYVSLGAVLTEDDSFIGLLDREVGARFVRDGNGAFIEQSEPPVSTA</sequence>
<reference evidence="2" key="1">
    <citation type="submission" date="2022-01" db="EMBL/GenBank/DDBJ databases">
        <authorList>
            <person name="Karlyshev A.V."/>
            <person name="Jaspars M."/>
        </authorList>
    </citation>
    <scope>NUCLEOTIDE SEQUENCE</scope>
    <source>
        <strain evidence="2">AGSA3-2</strain>
    </source>
</reference>
<evidence type="ECO:0000259" key="1">
    <source>
        <dbReference type="Pfam" id="PF09951"/>
    </source>
</evidence>
<name>A0A9Q3ZG78_9GAMM</name>
<feature type="domain" description="Immunity protein Imm33" evidence="1">
    <location>
        <begin position="117"/>
        <end position="201"/>
    </location>
</feature>
<dbReference type="RefSeq" id="WP_080530621.1">
    <property type="nucleotide sequence ID" value="NZ_CBDDTQ010000001.1"/>
</dbReference>
<accession>A0A9Q3ZG78</accession>